<proteinExistence type="predicted"/>
<dbReference type="AlphaFoldDB" id="W9SMD4"/>
<protein>
    <submittedName>
        <fullName evidence="1">Uncharacterized protein</fullName>
    </submittedName>
</protein>
<name>W9SMD4_9ROSA</name>
<accession>W9SMD4</accession>
<sequence length="126" mass="13723">MEKKRTTSAPFTSLSEITASLSLSPLYATIFHFPPSNYLLISQRLPFPTLPLRACHNISQIPIGQGQKWNSEPEIPTDPVIPTKISIGTCSKIALEARGDGAPSSSIIILFSLLDYACPFSSFCSH</sequence>
<dbReference type="EMBL" id="KE345811">
    <property type="protein sequence ID" value="EXC17264.1"/>
    <property type="molecule type" value="Genomic_DNA"/>
</dbReference>
<evidence type="ECO:0000313" key="1">
    <source>
        <dbReference type="EMBL" id="EXC17264.1"/>
    </source>
</evidence>
<keyword evidence="2" id="KW-1185">Reference proteome</keyword>
<reference evidence="2" key="1">
    <citation type="submission" date="2013-01" db="EMBL/GenBank/DDBJ databases">
        <title>Draft Genome Sequence of a Mulberry Tree, Morus notabilis C.K. Schneid.</title>
        <authorList>
            <person name="He N."/>
            <person name="Zhao S."/>
        </authorList>
    </citation>
    <scope>NUCLEOTIDE SEQUENCE</scope>
</reference>
<evidence type="ECO:0000313" key="2">
    <source>
        <dbReference type="Proteomes" id="UP000030645"/>
    </source>
</evidence>
<organism evidence="1 2">
    <name type="scientific">Morus notabilis</name>
    <dbReference type="NCBI Taxonomy" id="981085"/>
    <lineage>
        <taxon>Eukaryota</taxon>
        <taxon>Viridiplantae</taxon>
        <taxon>Streptophyta</taxon>
        <taxon>Embryophyta</taxon>
        <taxon>Tracheophyta</taxon>
        <taxon>Spermatophyta</taxon>
        <taxon>Magnoliopsida</taxon>
        <taxon>eudicotyledons</taxon>
        <taxon>Gunneridae</taxon>
        <taxon>Pentapetalae</taxon>
        <taxon>rosids</taxon>
        <taxon>fabids</taxon>
        <taxon>Rosales</taxon>
        <taxon>Moraceae</taxon>
        <taxon>Moreae</taxon>
        <taxon>Morus</taxon>
    </lineage>
</organism>
<gene>
    <name evidence="1" type="ORF">L484_027451</name>
</gene>
<dbReference type="Proteomes" id="UP000030645">
    <property type="component" value="Unassembled WGS sequence"/>
</dbReference>